<feature type="transmembrane region" description="Helical" evidence="1">
    <location>
        <begin position="56"/>
        <end position="82"/>
    </location>
</feature>
<keyword evidence="1" id="KW-0812">Transmembrane</keyword>
<evidence type="ECO:0000313" key="3">
    <source>
        <dbReference type="Proteomes" id="UP000762676"/>
    </source>
</evidence>
<dbReference type="AlphaFoldDB" id="A0AAV4FSC2"/>
<name>A0AAV4FSC2_9GAST</name>
<keyword evidence="3" id="KW-1185">Reference proteome</keyword>
<keyword evidence="1" id="KW-1133">Transmembrane helix</keyword>
<evidence type="ECO:0000313" key="2">
    <source>
        <dbReference type="EMBL" id="GFR76257.1"/>
    </source>
</evidence>
<dbReference type="Proteomes" id="UP000762676">
    <property type="component" value="Unassembled WGS sequence"/>
</dbReference>
<reference evidence="2 3" key="1">
    <citation type="journal article" date="2021" name="Elife">
        <title>Chloroplast acquisition without the gene transfer in kleptoplastic sea slugs, Plakobranchus ocellatus.</title>
        <authorList>
            <person name="Maeda T."/>
            <person name="Takahashi S."/>
            <person name="Yoshida T."/>
            <person name="Shimamura S."/>
            <person name="Takaki Y."/>
            <person name="Nagai Y."/>
            <person name="Toyoda A."/>
            <person name="Suzuki Y."/>
            <person name="Arimoto A."/>
            <person name="Ishii H."/>
            <person name="Satoh N."/>
            <person name="Nishiyama T."/>
            <person name="Hasebe M."/>
            <person name="Maruyama T."/>
            <person name="Minagawa J."/>
            <person name="Obokata J."/>
            <person name="Shigenobu S."/>
        </authorList>
    </citation>
    <scope>NUCLEOTIDE SEQUENCE [LARGE SCALE GENOMIC DNA]</scope>
</reference>
<comment type="caution">
    <text evidence="2">The sequence shown here is derived from an EMBL/GenBank/DDBJ whole genome shotgun (WGS) entry which is preliminary data.</text>
</comment>
<evidence type="ECO:0000256" key="1">
    <source>
        <dbReference type="SAM" id="Phobius"/>
    </source>
</evidence>
<proteinExistence type="predicted"/>
<sequence length="108" mass="12107">MYSEVHVYIYDSCINIRNFNGTELSETFGQGIRFETTTAPGQAKATYTVLHISDHFIFLGLIFALVSCVVSVMGTMCVNVLLHCVYNRIQDTKLSQDKVLPARLSQIV</sequence>
<accession>A0AAV4FSC2</accession>
<protein>
    <submittedName>
        <fullName evidence="2">Uncharacterized protein</fullName>
    </submittedName>
</protein>
<keyword evidence="1" id="KW-0472">Membrane</keyword>
<dbReference type="EMBL" id="BMAT01008014">
    <property type="protein sequence ID" value="GFR76257.1"/>
    <property type="molecule type" value="Genomic_DNA"/>
</dbReference>
<organism evidence="2 3">
    <name type="scientific">Elysia marginata</name>
    <dbReference type="NCBI Taxonomy" id="1093978"/>
    <lineage>
        <taxon>Eukaryota</taxon>
        <taxon>Metazoa</taxon>
        <taxon>Spiralia</taxon>
        <taxon>Lophotrochozoa</taxon>
        <taxon>Mollusca</taxon>
        <taxon>Gastropoda</taxon>
        <taxon>Heterobranchia</taxon>
        <taxon>Euthyneura</taxon>
        <taxon>Panpulmonata</taxon>
        <taxon>Sacoglossa</taxon>
        <taxon>Placobranchoidea</taxon>
        <taxon>Plakobranchidae</taxon>
        <taxon>Elysia</taxon>
    </lineage>
</organism>
<gene>
    <name evidence="2" type="ORF">ElyMa_003940200</name>
</gene>